<feature type="chain" id="PRO_5045519114" description="Protein CyaE" evidence="3">
    <location>
        <begin position="24"/>
        <end position="523"/>
    </location>
</feature>
<keyword evidence="2" id="KW-0354">Hemolysis</keyword>
<dbReference type="PROSITE" id="PS51257">
    <property type="entry name" value="PROKAR_LIPOPROTEIN"/>
    <property type="match status" value="1"/>
</dbReference>
<keyword evidence="5" id="KW-1185">Reference proteome</keyword>
<evidence type="ECO:0000313" key="5">
    <source>
        <dbReference type="Proteomes" id="UP000630952"/>
    </source>
</evidence>
<dbReference type="PANTHER" id="PTHR30203">
    <property type="entry name" value="OUTER MEMBRANE CATION EFFLUX PROTEIN"/>
    <property type="match status" value="1"/>
</dbReference>
<accession>A0ABR9YGR6</accession>
<dbReference type="Proteomes" id="UP000630952">
    <property type="component" value="Unassembled WGS sequence"/>
</dbReference>
<evidence type="ECO:0000256" key="2">
    <source>
        <dbReference type="PIRNR" id="PIRNR001892"/>
    </source>
</evidence>
<feature type="signal peptide" evidence="3">
    <location>
        <begin position="1"/>
        <end position="23"/>
    </location>
</feature>
<evidence type="ECO:0000313" key="4">
    <source>
        <dbReference type="EMBL" id="MBF0877854.1"/>
    </source>
</evidence>
<evidence type="ECO:0000256" key="1">
    <source>
        <dbReference type="ARBA" id="ARBA00007613"/>
    </source>
</evidence>
<keyword evidence="2" id="KW-0472">Membrane</keyword>
<dbReference type="Gene3D" id="1.20.1600.10">
    <property type="entry name" value="Outer membrane efflux proteins (OEP)"/>
    <property type="match status" value="1"/>
</dbReference>
<proteinExistence type="inferred from homology"/>
<dbReference type="EMBL" id="JABCQO010000018">
    <property type="protein sequence ID" value="MBF0877854.1"/>
    <property type="molecule type" value="Genomic_DNA"/>
</dbReference>
<gene>
    <name evidence="4" type="ORF">HKD21_13520</name>
</gene>
<dbReference type="InterPro" id="IPR003423">
    <property type="entry name" value="OMP_efflux"/>
</dbReference>
<dbReference type="PANTHER" id="PTHR30203:SF29">
    <property type="entry name" value="PROTEIN CYAE"/>
    <property type="match status" value="1"/>
</dbReference>
<dbReference type="SUPFAM" id="SSF56954">
    <property type="entry name" value="Outer membrane efflux proteins (OEP)"/>
    <property type="match status" value="1"/>
</dbReference>
<reference evidence="4" key="1">
    <citation type="submission" date="2020-04" db="EMBL/GenBank/DDBJ databases">
        <authorList>
            <person name="Sombolestani A."/>
        </authorList>
    </citation>
    <scope>NUCLEOTIDE SEQUENCE</scope>
    <source>
        <strain evidence="4">LMG 27748</strain>
    </source>
</reference>
<dbReference type="PIRSF" id="PIRSF001892">
    <property type="entry name" value="CyaE"/>
    <property type="match status" value="1"/>
</dbReference>
<comment type="similarity">
    <text evidence="1 2">Belongs to the outer membrane factor (OMF) (TC 1.B.17) family.</text>
</comment>
<comment type="subcellular location">
    <subcellularLocation>
        <location evidence="2">Cell outer membrane</location>
        <topology evidence="2">Peripheral membrane protein</topology>
    </subcellularLocation>
</comment>
<organism evidence="4 5">
    <name type="scientific">Gluconobacter cerevisiae</name>
    <dbReference type="NCBI Taxonomy" id="1379734"/>
    <lineage>
        <taxon>Bacteria</taxon>
        <taxon>Pseudomonadati</taxon>
        <taxon>Pseudomonadota</taxon>
        <taxon>Alphaproteobacteria</taxon>
        <taxon>Acetobacterales</taxon>
        <taxon>Acetobacteraceae</taxon>
        <taxon>Gluconobacter</taxon>
    </lineage>
</organism>
<name>A0ABR9YGR6_9PROT</name>
<protein>
    <recommendedName>
        <fullName evidence="2">Protein CyaE</fullName>
    </recommendedName>
</protein>
<keyword evidence="2" id="KW-0813">Transport</keyword>
<dbReference type="RefSeq" id="WP_194256149.1">
    <property type="nucleotide sequence ID" value="NZ_JABCQO010000018.1"/>
</dbReference>
<reference evidence="4" key="2">
    <citation type="submission" date="2020-11" db="EMBL/GenBank/DDBJ databases">
        <title>Description of novel Gluconobacter species.</title>
        <authorList>
            <person name="Cleenwerck I."/>
            <person name="Cnockaert M."/>
            <person name="Borremans W."/>
            <person name="Wieme A.D."/>
            <person name="De Vuyst L."/>
            <person name="Vandamme P."/>
        </authorList>
    </citation>
    <scope>NUCLEOTIDE SEQUENCE</scope>
    <source>
        <strain evidence="4">LMG 27748</strain>
    </source>
</reference>
<comment type="caution">
    <text evidence="4">The sequence shown here is derived from an EMBL/GenBank/DDBJ whole genome shotgun (WGS) entry which is preliminary data.</text>
</comment>
<evidence type="ECO:0000256" key="3">
    <source>
        <dbReference type="SAM" id="SignalP"/>
    </source>
</evidence>
<keyword evidence="3" id="KW-0732">Signal</keyword>
<comment type="function">
    <text evidence="2">CyaE is necessary for transport of calmodulin-sensitive adenylate cyclase-hemolysin (cyclolysin).</text>
</comment>
<keyword evidence="2" id="KW-0998">Cell outer membrane</keyword>
<sequence>MKNSNKRIFAATLSLVLSGCATSELDTAPASPDQPWQPNVTAGGVIIPGKEKKLSKLSLPAKYTLPSNPNAVIQGEAPLLNDQKKDSYTLADLIDVAQSSNPQTRKAWNTARDAALAVGIIKSTYLPTLTATVVGGWSRAKSQTTDASFDADNYGSIGINGNPKRRSSGTAEVQTVGLRWLLFDFGRRESLISAARQAQLATNVLFTGVHQKIIYGVTTAFYTHAAASTRVQLLQTSLENAEHVQAAAEARLKQGQGTIMDVTQARQVTAQVNLRLVQAQGEEQNTYLALLNNMGVSTESRINLEDVSGRSLSLEDVRLSDEVVKAAVGRRPDVLAAYAAMRSAQSRISAARAAFLPSIFMTGNVAYSTGRTNLTSIPSASDSVSPTLNLSGNRFSTLILGGISVPIFDGGLRSAIVKRAQDQEDSAEATLRQTVNGAVQQIVLAENALHTSLQAYDAASKLRVASQTNFDAALLSYRSGTGSVTQTELAQNGLLDANLSRSDAYYAALIAAAGLAFGAGSLG</sequence>
<dbReference type="InterPro" id="IPR010131">
    <property type="entry name" value="MdtP/NodT-like"/>
</dbReference>
<dbReference type="InterPro" id="IPR028351">
    <property type="entry name" value="CyaE"/>
</dbReference>
<dbReference type="Pfam" id="PF02321">
    <property type="entry name" value="OEP"/>
    <property type="match status" value="2"/>
</dbReference>
<keyword evidence="2" id="KW-0204">Cytolysis</keyword>